<dbReference type="Ensembl" id="ENSORLT00020000338.1">
    <property type="protein sequence ID" value="ENSORLP00020008936.1"/>
    <property type="gene ID" value="ENSORLG00020009845.1"/>
</dbReference>
<reference evidence="1" key="3">
    <citation type="submission" date="2025-08" db="UniProtKB">
        <authorList>
            <consortium name="Ensembl"/>
        </authorList>
    </citation>
    <scope>IDENTIFICATION</scope>
    <source>
        <strain evidence="1">HNI</strain>
    </source>
</reference>
<accession>A0A3P9KKJ0</accession>
<reference key="1">
    <citation type="journal article" date="2007" name="Nature">
        <title>The medaka draft genome and insights into vertebrate genome evolution.</title>
        <authorList>
            <person name="Kasahara M."/>
            <person name="Naruse K."/>
            <person name="Sasaki S."/>
            <person name="Nakatani Y."/>
            <person name="Qu W."/>
            <person name="Ahsan B."/>
            <person name="Yamada T."/>
            <person name="Nagayasu Y."/>
            <person name="Doi K."/>
            <person name="Kasai Y."/>
            <person name="Jindo T."/>
            <person name="Kobayashi D."/>
            <person name="Shimada A."/>
            <person name="Toyoda A."/>
            <person name="Kuroki Y."/>
            <person name="Fujiyama A."/>
            <person name="Sasaki T."/>
            <person name="Shimizu A."/>
            <person name="Asakawa S."/>
            <person name="Shimizu N."/>
            <person name="Hashimoto S."/>
            <person name="Yang J."/>
            <person name="Lee Y."/>
            <person name="Matsushima K."/>
            <person name="Sugano S."/>
            <person name="Sakaizumi M."/>
            <person name="Narita T."/>
            <person name="Ohishi K."/>
            <person name="Haga S."/>
            <person name="Ohta F."/>
            <person name="Nomoto H."/>
            <person name="Nogata K."/>
            <person name="Morishita T."/>
            <person name="Endo T."/>
            <person name="Shin-I T."/>
            <person name="Takeda H."/>
            <person name="Morishita S."/>
            <person name="Kohara Y."/>
        </authorList>
    </citation>
    <scope>NUCLEOTIDE SEQUENCE [LARGE SCALE GENOMIC DNA]</scope>
    <source>
        <strain>Hd-rR</strain>
    </source>
</reference>
<reference evidence="1" key="4">
    <citation type="submission" date="2025-09" db="UniProtKB">
        <authorList>
            <consortium name="Ensembl"/>
        </authorList>
    </citation>
    <scope>IDENTIFICATION</scope>
    <source>
        <strain evidence="1">HNI</strain>
    </source>
</reference>
<evidence type="ECO:0000313" key="2">
    <source>
        <dbReference type="Proteomes" id="UP000265180"/>
    </source>
</evidence>
<dbReference type="Proteomes" id="UP000265180">
    <property type="component" value="Chromosome 20"/>
</dbReference>
<dbReference type="AlphaFoldDB" id="A0A3P9KKJ0"/>
<name>A0A3P9KKJ0_ORYLA</name>
<reference evidence="1 2" key="2">
    <citation type="submission" date="2017-04" db="EMBL/GenBank/DDBJ databases">
        <title>CpG methylation of centromeres and impact of large insertions on vertebrate speciation.</title>
        <authorList>
            <person name="Ichikawa K."/>
            <person name="Yoshimura J."/>
            <person name="Morishita S."/>
        </authorList>
    </citation>
    <scope>NUCLEOTIDE SEQUENCE</scope>
    <source>
        <strain evidence="1 2">HNI</strain>
    </source>
</reference>
<evidence type="ECO:0000313" key="1">
    <source>
        <dbReference type="Ensembl" id="ENSORLP00020008936.1"/>
    </source>
</evidence>
<sequence length="107" mass="12320">MQIWLEWEFKALLQSTSRVNLGFPLLYACTNSRVLHLWNRMCPHLRVEENFRAEEALIADVNVEGTVGEGVNSSVQFDPLSWIRVVLCELLHYVRTDVTSNITTQLS</sequence>
<proteinExistence type="predicted"/>
<protein>
    <submittedName>
        <fullName evidence="1">Uncharacterized protein</fullName>
    </submittedName>
</protein>
<organism evidence="1 2">
    <name type="scientific">Oryzias latipes</name>
    <name type="common">Japanese rice fish</name>
    <name type="synonym">Japanese killifish</name>
    <dbReference type="NCBI Taxonomy" id="8090"/>
    <lineage>
        <taxon>Eukaryota</taxon>
        <taxon>Metazoa</taxon>
        <taxon>Chordata</taxon>
        <taxon>Craniata</taxon>
        <taxon>Vertebrata</taxon>
        <taxon>Euteleostomi</taxon>
        <taxon>Actinopterygii</taxon>
        <taxon>Neopterygii</taxon>
        <taxon>Teleostei</taxon>
        <taxon>Neoteleostei</taxon>
        <taxon>Acanthomorphata</taxon>
        <taxon>Ovalentaria</taxon>
        <taxon>Atherinomorphae</taxon>
        <taxon>Beloniformes</taxon>
        <taxon>Adrianichthyidae</taxon>
        <taxon>Oryziinae</taxon>
        <taxon>Oryzias</taxon>
    </lineage>
</organism>